<proteinExistence type="predicted"/>
<dbReference type="Gene3D" id="3.40.50.150">
    <property type="entry name" value="Vaccinia Virus protein VP39"/>
    <property type="match status" value="1"/>
</dbReference>
<protein>
    <submittedName>
        <fullName evidence="2">Methyltransferase type 11</fullName>
    </submittedName>
</protein>
<dbReference type="SUPFAM" id="SSF53335">
    <property type="entry name" value="S-adenosyl-L-methionine-dependent methyltransferases"/>
    <property type="match status" value="1"/>
</dbReference>
<feature type="domain" description="Methyltransferase type 11" evidence="1">
    <location>
        <begin position="85"/>
        <end position="130"/>
    </location>
</feature>
<dbReference type="OrthoDB" id="9800231at2"/>
<accession>A0A1B2EHC2</accession>
<dbReference type="KEGG" id="moc:BB934_14850"/>
<gene>
    <name evidence="2" type="ORF">BB934_14850</name>
</gene>
<dbReference type="GO" id="GO:0032259">
    <property type="term" value="P:methylation"/>
    <property type="evidence" value="ECO:0007669"/>
    <property type="project" value="UniProtKB-KW"/>
</dbReference>
<keyword evidence="2" id="KW-0489">Methyltransferase</keyword>
<dbReference type="EMBL" id="CP016616">
    <property type="protein sequence ID" value="ANY79339.1"/>
    <property type="molecule type" value="Genomic_DNA"/>
</dbReference>
<dbReference type="Pfam" id="PF08241">
    <property type="entry name" value="Methyltransf_11"/>
    <property type="match status" value="1"/>
</dbReference>
<name>A0A1B2EHC2_9HYPH</name>
<dbReference type="RefSeq" id="WP_099510349.1">
    <property type="nucleotide sequence ID" value="NZ_CP016616.1"/>
</dbReference>
<organism evidence="2">
    <name type="scientific">Microvirga ossetica</name>
    <dbReference type="NCBI Taxonomy" id="1882682"/>
    <lineage>
        <taxon>Bacteria</taxon>
        <taxon>Pseudomonadati</taxon>
        <taxon>Pseudomonadota</taxon>
        <taxon>Alphaproteobacteria</taxon>
        <taxon>Hyphomicrobiales</taxon>
        <taxon>Methylobacteriaceae</taxon>
        <taxon>Microvirga</taxon>
    </lineage>
</organism>
<keyword evidence="2" id="KW-0808">Transferase</keyword>
<evidence type="ECO:0000259" key="1">
    <source>
        <dbReference type="Pfam" id="PF08241"/>
    </source>
</evidence>
<dbReference type="InterPro" id="IPR029063">
    <property type="entry name" value="SAM-dependent_MTases_sf"/>
</dbReference>
<dbReference type="AlphaFoldDB" id="A0A1B2EHC2"/>
<dbReference type="InterPro" id="IPR013216">
    <property type="entry name" value="Methyltransf_11"/>
</dbReference>
<dbReference type="GO" id="GO:0008757">
    <property type="term" value="F:S-adenosylmethionine-dependent methyltransferase activity"/>
    <property type="evidence" value="ECO:0007669"/>
    <property type="project" value="InterPro"/>
</dbReference>
<reference evidence="2" key="1">
    <citation type="submission" date="2016-07" db="EMBL/GenBank/DDBJ databases">
        <title>Microvirga ossetica sp. nov. a new species of rhizobia isolated from root nodules of the legume species Vicia alpestris Steven originated from North Ossetia region in the Caucasus.</title>
        <authorList>
            <person name="Safronova V.I."/>
            <person name="Kuznetsova I.G."/>
            <person name="Sazanova A.L."/>
            <person name="Belimov A."/>
            <person name="Andronov E."/>
            <person name="Osledkin Y.S."/>
            <person name="Onishchuk O.P."/>
            <person name="Kurchak O.N."/>
            <person name="Shaposhnikov A.I."/>
            <person name="Willems A."/>
            <person name="Tikhonovich I.A."/>
        </authorList>
    </citation>
    <scope>NUCLEOTIDE SEQUENCE [LARGE SCALE GENOMIC DNA]</scope>
    <source>
        <strain evidence="2">V5/3M</strain>
    </source>
</reference>
<evidence type="ECO:0000313" key="2">
    <source>
        <dbReference type="EMBL" id="ANY79339.1"/>
    </source>
</evidence>
<sequence length="250" mass="27619">MSIDITDLRGFYASPLGAVTRRFVGRAIDRFWGPLTGLRVLGLGYAPPYLSAVKDGSERTLAFMPANQGVVNWPRTGASASALVDPLMMPLPDASIDRVLVVHALETVESPSELLHEIWRILTPGGRIILVAPNRRGLWARMDTTPFGYGQPYSRSQLKSLMRQTWFSPEGWAETLYVPPLRNRLLLQSAQAWEQIGAGFSLPFAGLHIVEATKQLYRPGAVRAVRRSRRFSPVFVPAPAAPASRMSDLP</sequence>